<accession>A0ABD2GBE1</accession>
<reference evidence="4 5" key="1">
    <citation type="journal article" date="2022" name="G3 (Bethesda)">
        <title>Evaluating Illumina-, Nanopore-, and PacBio-based genome assembly strategies with the bald notothen, Trematomus borchgrevinki.</title>
        <authorList>
            <person name="Rayamajhi N."/>
            <person name="Cheng C.C."/>
            <person name="Catchen J.M."/>
        </authorList>
    </citation>
    <scope>NUCLEOTIDE SEQUENCE [LARGE SCALE GENOMIC DNA]</scope>
    <source>
        <strain evidence="4">AGRC-2024</strain>
    </source>
</reference>
<keyword evidence="2" id="KW-0732">Signal</keyword>
<proteinExistence type="predicted"/>
<feature type="compositionally biased region" description="Polar residues" evidence="1">
    <location>
        <begin position="48"/>
        <end position="68"/>
    </location>
</feature>
<gene>
    <name evidence="4" type="ORF">OYC64_001439</name>
</gene>
<feature type="chain" id="PRO_5044890063" description="Neurotransmitter-gated ion-channel ligand-binding domain-containing protein" evidence="2">
    <location>
        <begin position="17"/>
        <end position="178"/>
    </location>
</feature>
<evidence type="ECO:0000256" key="1">
    <source>
        <dbReference type="SAM" id="MobiDB-lite"/>
    </source>
</evidence>
<dbReference type="EMBL" id="JBIYXZ010002080">
    <property type="protein sequence ID" value="KAL3051167.1"/>
    <property type="molecule type" value="Genomic_DNA"/>
</dbReference>
<name>A0ABD2GBE1_PAGBO</name>
<organism evidence="4 5">
    <name type="scientific">Pagothenia borchgrevinki</name>
    <name type="common">Bald rockcod</name>
    <name type="synonym">Trematomus borchgrevinki</name>
    <dbReference type="NCBI Taxonomy" id="8213"/>
    <lineage>
        <taxon>Eukaryota</taxon>
        <taxon>Metazoa</taxon>
        <taxon>Chordata</taxon>
        <taxon>Craniata</taxon>
        <taxon>Vertebrata</taxon>
        <taxon>Euteleostomi</taxon>
        <taxon>Actinopterygii</taxon>
        <taxon>Neopterygii</taxon>
        <taxon>Teleostei</taxon>
        <taxon>Neoteleostei</taxon>
        <taxon>Acanthomorphata</taxon>
        <taxon>Eupercaria</taxon>
        <taxon>Perciformes</taxon>
        <taxon>Notothenioidei</taxon>
        <taxon>Nototheniidae</taxon>
        <taxon>Pagothenia</taxon>
    </lineage>
</organism>
<evidence type="ECO:0000259" key="3">
    <source>
        <dbReference type="Pfam" id="PF02931"/>
    </source>
</evidence>
<comment type="caution">
    <text evidence="4">The sequence shown here is derived from an EMBL/GenBank/DDBJ whole genome shotgun (WGS) entry which is preliminary data.</text>
</comment>
<dbReference type="Pfam" id="PF02931">
    <property type="entry name" value="Neur_chan_LBD"/>
    <property type="match status" value="1"/>
</dbReference>
<protein>
    <recommendedName>
        <fullName evidence="3">Neurotransmitter-gated ion-channel ligand-binding domain-containing protein</fullName>
    </recommendedName>
</protein>
<dbReference type="AlphaFoldDB" id="A0ABD2GBE1"/>
<feature type="signal peptide" evidence="2">
    <location>
        <begin position="1"/>
        <end position="16"/>
    </location>
</feature>
<keyword evidence="5" id="KW-1185">Reference proteome</keyword>
<dbReference type="SUPFAM" id="SSF63712">
    <property type="entry name" value="Nicotinic receptor ligand binding domain-like"/>
    <property type="match status" value="1"/>
</dbReference>
<feature type="region of interest" description="Disordered" evidence="1">
    <location>
        <begin position="48"/>
        <end position="81"/>
    </location>
</feature>
<dbReference type="Proteomes" id="UP001619887">
    <property type="component" value="Unassembled WGS sequence"/>
</dbReference>
<dbReference type="InterPro" id="IPR036734">
    <property type="entry name" value="Neur_chan_lig-bd_sf"/>
</dbReference>
<sequence length="178" mass="20504">MFTGFLFLLILPGGSTNNNSKDDNNKGGSSWNTTELRELQDDLTSNHSFEASGETFNNSEQQELNGQLSDKDKGNNDSKKSCRNHDILNYLNLTQNKEWYSMVRPGDPLNYTEVFLYLSLRGILDVREIDQTLVSSIRMYMKWRDPDIHWDPGEFCGIRDVTVPADLLWKPDVMIEEM</sequence>
<evidence type="ECO:0000313" key="5">
    <source>
        <dbReference type="Proteomes" id="UP001619887"/>
    </source>
</evidence>
<feature type="compositionally biased region" description="Basic and acidic residues" evidence="1">
    <location>
        <begin position="69"/>
        <end position="81"/>
    </location>
</feature>
<dbReference type="Gene3D" id="2.70.170.10">
    <property type="entry name" value="Neurotransmitter-gated ion-channel ligand-binding domain"/>
    <property type="match status" value="1"/>
</dbReference>
<evidence type="ECO:0000256" key="2">
    <source>
        <dbReference type="SAM" id="SignalP"/>
    </source>
</evidence>
<dbReference type="InterPro" id="IPR006202">
    <property type="entry name" value="Neur_chan_lig-bd"/>
</dbReference>
<reference evidence="4 5" key="2">
    <citation type="journal article" date="2024" name="G3 (Bethesda)">
        <title>The genome of the cryopelagic Antarctic bald notothen, Trematomus borchgrevinki.</title>
        <authorList>
            <person name="Rayamajhi N."/>
            <person name="Rivera-Colon A.G."/>
            <person name="Minhas B.F."/>
            <person name="Cheng C.C."/>
            <person name="Catchen J.M."/>
        </authorList>
    </citation>
    <scope>NUCLEOTIDE SEQUENCE [LARGE SCALE GENOMIC DNA]</scope>
    <source>
        <strain evidence="4">AGRC-2024</strain>
    </source>
</reference>
<feature type="domain" description="Neurotransmitter-gated ion-channel ligand-binding" evidence="3">
    <location>
        <begin position="99"/>
        <end position="176"/>
    </location>
</feature>
<evidence type="ECO:0000313" key="4">
    <source>
        <dbReference type="EMBL" id="KAL3051167.1"/>
    </source>
</evidence>